<evidence type="ECO:0000259" key="1">
    <source>
        <dbReference type="PROSITE" id="PS50042"/>
    </source>
</evidence>
<name>A0A9X2ZHF3_9FLAO</name>
<accession>A0A9X2ZHF3</accession>
<dbReference type="CDD" id="cd00038">
    <property type="entry name" value="CAP_ED"/>
    <property type="match status" value="1"/>
</dbReference>
<sequence length="195" mass="22980">MEDSLILKNIGKHISLDKQEALYFLSLLKEKKVCKKETILKADEVCREIYFVQSGTLRAYYTDKAGKESTIMFAVADWWVTDMFCFINKKPAMLNIEALEDSFILQLSKEDLDKLYLKIPKFEKFFRIIMQNAYIREQLRIIENLSLTAEERYYIFLEKYPQVAKQVKLKQIASYLGITPEFLSMIRSNKNKVIS</sequence>
<dbReference type="InterPro" id="IPR014710">
    <property type="entry name" value="RmlC-like_jellyroll"/>
</dbReference>
<dbReference type="PROSITE" id="PS50042">
    <property type="entry name" value="CNMP_BINDING_3"/>
    <property type="match status" value="1"/>
</dbReference>
<comment type="caution">
    <text evidence="2">The sequence shown here is derived from an EMBL/GenBank/DDBJ whole genome shotgun (WGS) entry which is preliminary data.</text>
</comment>
<keyword evidence="3" id="KW-1185">Reference proteome</keyword>
<dbReference type="Pfam" id="PF00027">
    <property type="entry name" value="cNMP_binding"/>
    <property type="match status" value="1"/>
</dbReference>
<dbReference type="SUPFAM" id="SSF51206">
    <property type="entry name" value="cAMP-binding domain-like"/>
    <property type="match status" value="1"/>
</dbReference>
<protein>
    <submittedName>
        <fullName evidence="2">Crp/Fnr family transcriptional regulator</fullName>
    </submittedName>
</protein>
<organism evidence="2 3">
    <name type="scientific">Flavobacterium shii</name>
    <dbReference type="NCBI Taxonomy" id="2987687"/>
    <lineage>
        <taxon>Bacteria</taxon>
        <taxon>Pseudomonadati</taxon>
        <taxon>Bacteroidota</taxon>
        <taxon>Flavobacteriia</taxon>
        <taxon>Flavobacteriales</taxon>
        <taxon>Flavobacteriaceae</taxon>
        <taxon>Flavobacterium</taxon>
    </lineage>
</organism>
<dbReference type="Gene3D" id="2.60.120.10">
    <property type="entry name" value="Jelly Rolls"/>
    <property type="match status" value="1"/>
</dbReference>
<dbReference type="InterPro" id="IPR018490">
    <property type="entry name" value="cNMP-bd_dom_sf"/>
</dbReference>
<gene>
    <name evidence="2" type="ORF">OIU83_13985</name>
</gene>
<reference evidence="2" key="1">
    <citation type="submission" date="2022-10" db="EMBL/GenBank/DDBJ databases">
        <title>Two novel species of Flavobacterium.</title>
        <authorList>
            <person name="Liu Q."/>
            <person name="Xin Y.-H."/>
        </authorList>
    </citation>
    <scope>NUCLEOTIDE SEQUENCE</scope>
    <source>
        <strain evidence="2">LS1R49</strain>
    </source>
</reference>
<dbReference type="SMART" id="SM00100">
    <property type="entry name" value="cNMP"/>
    <property type="match status" value="1"/>
</dbReference>
<evidence type="ECO:0000313" key="2">
    <source>
        <dbReference type="EMBL" id="MCV9928776.1"/>
    </source>
</evidence>
<dbReference type="Proteomes" id="UP001151079">
    <property type="component" value="Unassembled WGS sequence"/>
</dbReference>
<proteinExistence type="predicted"/>
<dbReference type="InterPro" id="IPR000595">
    <property type="entry name" value="cNMP-bd_dom"/>
</dbReference>
<feature type="domain" description="Cyclic nucleotide-binding" evidence="1">
    <location>
        <begin position="15"/>
        <end position="115"/>
    </location>
</feature>
<dbReference type="AlphaFoldDB" id="A0A9X2ZHF3"/>
<dbReference type="RefSeq" id="WP_264206885.1">
    <property type="nucleotide sequence ID" value="NZ_JAOZEW010000014.1"/>
</dbReference>
<dbReference type="EMBL" id="JAOZEW010000014">
    <property type="protein sequence ID" value="MCV9928776.1"/>
    <property type="molecule type" value="Genomic_DNA"/>
</dbReference>
<evidence type="ECO:0000313" key="3">
    <source>
        <dbReference type="Proteomes" id="UP001151079"/>
    </source>
</evidence>